<evidence type="ECO:0000256" key="5">
    <source>
        <dbReference type="ARBA" id="ARBA00022884"/>
    </source>
</evidence>
<comment type="subcellular location">
    <subcellularLocation>
        <location evidence="8">Host cytoplasm</location>
    </subcellularLocation>
    <subcellularLocation>
        <location evidence="8">Host nucleus</location>
        <location evidence="8">Host nucleolus</location>
    </subcellularLocation>
</comment>
<dbReference type="Proteomes" id="UP000260266">
    <property type="component" value="Segment"/>
</dbReference>
<comment type="subunit">
    <text evidence="8">Homomultimer; when bound to the RRE. Multimeric assembly is essential for activity.</text>
</comment>
<evidence type="ECO:0000256" key="8">
    <source>
        <dbReference type="RuleBase" id="RU364044"/>
    </source>
</evidence>
<keyword evidence="5 8" id="KW-0694">RNA-binding</keyword>
<dbReference type="EMBL" id="AB100245">
    <property type="protein sequence ID" value="BAC79372.1"/>
    <property type="molecule type" value="Genomic_DNA"/>
</dbReference>
<dbReference type="Gene3D" id="6.10.140.630">
    <property type="match status" value="1"/>
</dbReference>
<keyword evidence="4 8" id="KW-0509">mRNA transport</keyword>
<dbReference type="GO" id="GO:0030430">
    <property type="term" value="C:host cell cytoplasm"/>
    <property type="evidence" value="ECO:0007669"/>
    <property type="project" value="UniProtKB-SubCell"/>
</dbReference>
<accession>Q7SNL9</accession>
<comment type="function">
    <text evidence="8">Escorts unspliced or incompletely spliced viral pre-mRNAs (late transcripts) out of the nucleus of infected cells. These pre-mRNAs carry a recognition sequence called Rev responsive element (RRE) located in the env gene, that is not present in fully spliced viral mRNAs (early transcripts). This function is essential since most viral proteins are translated from unspliced or partially spliced pre-mRNAs which cannot exit the nucleus by the pathway used by fully processed cellular mRNAs.</text>
</comment>
<sequence>MTTREKDLQKGLRLLRLLHQTTYPQGPGTASQRRNRRRRWRRRGLQILALADQIHPLPDSPTEEPLNLAIQQLQKLTVEDLPTPPTSIPTAQTSTCIPPIWDRLVPRSNPSSDEGCGRDSYKHRKGPMGGSQKNSEGNRRDPQEDQTRTRTRPLVRDAVLQEHKGEGNRV</sequence>
<keyword evidence="2 8" id="KW-0813">Transport</keyword>
<evidence type="ECO:0000256" key="4">
    <source>
        <dbReference type="ARBA" id="ARBA00022816"/>
    </source>
</evidence>
<dbReference type="Pfam" id="PF00424">
    <property type="entry name" value="REV"/>
    <property type="match status" value="1"/>
</dbReference>
<evidence type="ECO:0000313" key="10">
    <source>
        <dbReference type="EMBL" id="BAC79372.1"/>
    </source>
</evidence>
<evidence type="ECO:0000256" key="7">
    <source>
        <dbReference type="ARBA" id="ARBA00031496"/>
    </source>
</evidence>
<proteinExistence type="predicted"/>
<keyword evidence="3 8" id="KW-1048">Host nucleus</keyword>
<dbReference type="GO" id="GO:0044196">
    <property type="term" value="C:host cell nucleolus"/>
    <property type="evidence" value="ECO:0007669"/>
    <property type="project" value="UniProtKB-SubCell"/>
</dbReference>
<reference evidence="11" key="1">
    <citation type="journal article" date="2003" name="AIDS Res. Hum. Retroviruses">
        <title>Identification of HIV type 2 subtype B transmission in East Asia.</title>
        <authorList>
            <person name="Kusagawa S."/>
            <person name="Imamura Y."/>
            <person name="Yasuoka A."/>
            <person name="Hoshino H."/>
            <person name="Oka S."/>
            <person name="Takebe Y."/>
        </authorList>
    </citation>
    <scope>NUCLEOTIDE SEQUENCE [LARGE SCALE GENOMIC DNA]</scope>
</reference>
<organism evidence="10 11">
    <name type="scientific">Human immunodeficiency virus 2</name>
    <dbReference type="NCBI Taxonomy" id="11709"/>
    <lineage>
        <taxon>Viruses</taxon>
        <taxon>Riboviria</taxon>
        <taxon>Pararnavirae</taxon>
        <taxon>Artverviricota</taxon>
        <taxon>Revtraviricetes</taxon>
        <taxon>Ortervirales</taxon>
        <taxon>Retroviridae</taxon>
        <taxon>Orthoretrovirinae</taxon>
        <taxon>Lentivirus</taxon>
        <taxon>Lentivirus humimdef2</taxon>
    </lineage>
</organism>
<evidence type="ECO:0000256" key="3">
    <source>
        <dbReference type="ARBA" id="ARBA00022562"/>
    </source>
</evidence>
<evidence type="ECO:0000256" key="1">
    <source>
        <dbReference type="ARBA" id="ARBA00020269"/>
    </source>
</evidence>
<evidence type="ECO:0000256" key="6">
    <source>
        <dbReference type="ARBA" id="ARBA00023200"/>
    </source>
</evidence>
<dbReference type="GO" id="GO:0003700">
    <property type="term" value="F:DNA-binding transcription factor activity"/>
    <property type="evidence" value="ECO:0007669"/>
    <property type="project" value="InterPro"/>
</dbReference>
<dbReference type="GO" id="GO:0051028">
    <property type="term" value="P:mRNA transport"/>
    <property type="evidence" value="ECO:0007669"/>
    <property type="project" value="UniProtKB-KW"/>
</dbReference>
<feature type="compositionally biased region" description="Basic and acidic residues" evidence="9">
    <location>
        <begin position="136"/>
        <end position="148"/>
    </location>
</feature>
<name>Q7SNL9_9HIV2</name>
<gene>
    <name evidence="8 10" type="primary">rev</name>
</gene>
<dbReference type="InterPro" id="IPR000625">
    <property type="entry name" value="REV_protein"/>
</dbReference>
<dbReference type="GO" id="GO:0003723">
    <property type="term" value="F:RNA binding"/>
    <property type="evidence" value="ECO:0007669"/>
    <property type="project" value="UniProtKB-KW"/>
</dbReference>
<protein>
    <recommendedName>
        <fullName evidence="1 8">Protein Rev</fullName>
    </recommendedName>
    <alternativeName>
        <fullName evidence="7 8">Regulator of expression of viral proteins</fullName>
    </alternativeName>
</protein>
<keyword evidence="6 8" id="KW-1035">Host cytoplasm</keyword>
<evidence type="ECO:0000256" key="9">
    <source>
        <dbReference type="SAM" id="MobiDB-lite"/>
    </source>
</evidence>
<feature type="compositionally biased region" description="Basic and acidic residues" evidence="9">
    <location>
        <begin position="159"/>
        <end position="170"/>
    </location>
</feature>
<evidence type="ECO:0000256" key="2">
    <source>
        <dbReference type="ARBA" id="ARBA00022448"/>
    </source>
</evidence>
<organismHost>
    <name type="scientific">Homo sapiens</name>
    <name type="common">Human</name>
    <dbReference type="NCBI Taxonomy" id="9606"/>
</organismHost>
<feature type="region of interest" description="Disordered" evidence="9">
    <location>
        <begin position="80"/>
        <end position="170"/>
    </location>
</feature>
<evidence type="ECO:0000313" key="11">
    <source>
        <dbReference type="Proteomes" id="UP000260266"/>
    </source>
</evidence>